<dbReference type="GeneID" id="58108267"/>
<dbReference type="RefSeq" id="WP_105964197.1">
    <property type="nucleotide sequence ID" value="NZ_POSO01000002.1"/>
</dbReference>
<gene>
    <name evidence="2" type="ORF">DY114_00580</name>
    <name evidence="3" type="ORF">DY130_05090</name>
</gene>
<evidence type="ECO:0000313" key="3">
    <source>
        <dbReference type="EMBL" id="TPR43809.1"/>
    </source>
</evidence>
<evidence type="ECO:0000313" key="2">
    <source>
        <dbReference type="EMBL" id="TPR26226.1"/>
    </source>
</evidence>
<evidence type="ECO:0000256" key="1">
    <source>
        <dbReference type="SAM" id="Phobius"/>
    </source>
</evidence>
<keyword evidence="1" id="KW-0812">Transmembrane</keyword>
<keyword evidence="4" id="KW-1185">Reference proteome</keyword>
<dbReference type="EMBL" id="QUAV01000001">
    <property type="protein sequence ID" value="TPR26226.1"/>
    <property type="molecule type" value="Genomic_DNA"/>
</dbReference>
<protein>
    <submittedName>
        <fullName evidence="3">DUF1700 domain-containing protein</fullName>
    </submittedName>
</protein>
<evidence type="ECO:0000313" key="4">
    <source>
        <dbReference type="Proteomes" id="UP000777560"/>
    </source>
</evidence>
<evidence type="ECO:0000313" key="5">
    <source>
        <dbReference type="Proteomes" id="UP000784700"/>
    </source>
</evidence>
<feature type="transmembrane region" description="Helical" evidence="1">
    <location>
        <begin position="107"/>
        <end position="132"/>
    </location>
</feature>
<feature type="transmembrane region" description="Helical" evidence="1">
    <location>
        <begin position="139"/>
        <end position="163"/>
    </location>
</feature>
<dbReference type="Proteomes" id="UP000777560">
    <property type="component" value="Unassembled WGS sequence"/>
</dbReference>
<organism evidence="3 5">
    <name type="scientific">Apilactobacillus micheneri</name>
    <dbReference type="NCBI Taxonomy" id="1899430"/>
    <lineage>
        <taxon>Bacteria</taxon>
        <taxon>Bacillati</taxon>
        <taxon>Bacillota</taxon>
        <taxon>Bacilli</taxon>
        <taxon>Lactobacillales</taxon>
        <taxon>Lactobacillaceae</taxon>
        <taxon>Apilactobacillus</taxon>
    </lineage>
</organism>
<feature type="transmembrane region" description="Helical" evidence="1">
    <location>
        <begin position="78"/>
        <end position="101"/>
    </location>
</feature>
<comment type="caution">
    <text evidence="3">The sequence shown here is derived from an EMBL/GenBank/DDBJ whole genome shotgun (WGS) entry which is preliminary data.</text>
</comment>
<name>A0A9Q8ILZ0_9LACO</name>
<keyword evidence="1" id="KW-0472">Membrane</keyword>
<sequence length="189" mass="21408">MDQYLEELRKYLSKYNSEDAESALEFYTDYLTDGPFSTYEDCVNDLGTPKFLTRKIMAEQSIKRNKDSKKSRENMKTIWLVILGICSTPITIPLAVMFFVFFVIMPLVIFISIFAVLLSVFLSGIAFIIGGLRFDLQTILMFIGAGLVAISVSTILFCGLFWISAKTITGIKKLFIWAYGKIGKRKGDK</sequence>
<dbReference type="AlphaFoldDB" id="A0A9Q8ILZ0"/>
<keyword evidence="1" id="KW-1133">Transmembrane helix</keyword>
<proteinExistence type="predicted"/>
<accession>A0A9Q8ILZ0</accession>
<reference evidence="3 4" key="1">
    <citation type="submission" date="2018-08" db="EMBL/GenBank/DDBJ databases">
        <title>Comparative genomics of wild bee and flower associated Lactobacillus reveals potential adaptation to the bee host.</title>
        <authorList>
            <person name="Vuong H.Q."/>
            <person name="Mcfrederick Q.S."/>
        </authorList>
    </citation>
    <scope>NUCLEOTIDE SEQUENCE</scope>
    <source>
        <strain evidence="2 4">HV_13</strain>
        <strain evidence="3">HV_63</strain>
    </source>
</reference>
<dbReference type="Pfam" id="PF22564">
    <property type="entry name" value="HAAS"/>
    <property type="match status" value="1"/>
</dbReference>
<dbReference type="Proteomes" id="UP000784700">
    <property type="component" value="Unassembled WGS sequence"/>
</dbReference>
<dbReference type="EMBL" id="QUBG01000004">
    <property type="protein sequence ID" value="TPR43809.1"/>
    <property type="molecule type" value="Genomic_DNA"/>
</dbReference>